<dbReference type="GO" id="GO:0009691">
    <property type="term" value="P:cytokinin biosynthetic process"/>
    <property type="evidence" value="ECO:0007669"/>
    <property type="project" value="UniProtKB-UniRule"/>
</dbReference>
<dbReference type="Gene3D" id="3.40.50.450">
    <property type="match status" value="1"/>
</dbReference>
<dbReference type="PANTHER" id="PTHR43393">
    <property type="entry name" value="CYTOKININ RIBOSIDE 5'-MONOPHOSPHATE PHOSPHORIBOHYDROLASE"/>
    <property type="match status" value="1"/>
</dbReference>
<evidence type="ECO:0000313" key="3">
    <source>
        <dbReference type="EMBL" id="XHH49705.1"/>
    </source>
</evidence>
<keyword evidence="2" id="KW-0378">Hydrolase</keyword>
<dbReference type="InterPro" id="IPR031100">
    <property type="entry name" value="LOG_fam"/>
</dbReference>
<dbReference type="Proteomes" id="UP000831534">
    <property type="component" value="Chromosome"/>
</dbReference>
<dbReference type="PANTHER" id="PTHR43393:SF2">
    <property type="entry name" value="CYTOKININ RIBOSIDE 5'-MONOPHOSPHATE PHOSPHORIBOHYDROLASE"/>
    <property type="match status" value="1"/>
</dbReference>
<reference evidence="3 4" key="1">
    <citation type="journal article" date="2022" name="Res Sq">
        <title>Evolution of multicellular longitudinally dividing oral cavity symbionts (Neisseriaceae).</title>
        <authorList>
            <person name="Nyongesa S."/>
            <person name="Weber P."/>
            <person name="Bernet E."/>
            <person name="Pullido F."/>
            <person name="Nieckarz M."/>
            <person name="Delaby M."/>
            <person name="Nieves C."/>
            <person name="Viehboeck T."/>
            <person name="Krause N."/>
            <person name="Rivera-Millot A."/>
            <person name="Nakamura A."/>
            <person name="Vischer N."/>
            <person name="VanNieuwenhze M."/>
            <person name="Brun Y."/>
            <person name="Cava F."/>
            <person name="Bulgheresi S."/>
            <person name="Veyrier F."/>
        </authorList>
    </citation>
    <scope>NUCLEOTIDE SEQUENCE [LARGE SCALE GENOMIC DNA]</scope>
    <source>
        <strain evidence="3 4">17694</strain>
    </source>
</reference>
<evidence type="ECO:0000256" key="1">
    <source>
        <dbReference type="ARBA" id="ARBA00000274"/>
    </source>
</evidence>
<organism evidence="3 4">
    <name type="scientific">Conchiformibius kuhniae</name>
    <dbReference type="NCBI Taxonomy" id="211502"/>
    <lineage>
        <taxon>Bacteria</taxon>
        <taxon>Pseudomonadati</taxon>
        <taxon>Pseudomonadota</taxon>
        <taxon>Betaproteobacteria</taxon>
        <taxon>Neisseriales</taxon>
        <taxon>Neisseriaceae</taxon>
        <taxon>Conchiformibius</taxon>
    </lineage>
</organism>
<dbReference type="EMBL" id="CP091521">
    <property type="protein sequence ID" value="XHH49705.1"/>
    <property type="molecule type" value="Genomic_DNA"/>
</dbReference>
<protein>
    <recommendedName>
        <fullName evidence="2">Cytokinin riboside 5'-monophosphate phosphoribohydrolase</fullName>
        <ecNumber evidence="2">3.2.2.n1</ecNumber>
    </recommendedName>
</protein>
<proteinExistence type="inferred from homology"/>
<dbReference type="RefSeq" id="WP_027009753.1">
    <property type="nucleotide sequence ID" value="NZ_CP091521.1"/>
</dbReference>
<dbReference type="NCBIfam" id="TIGR00730">
    <property type="entry name" value="Rossman fold protein, TIGR00730 family"/>
    <property type="match status" value="1"/>
</dbReference>
<dbReference type="AlphaFoldDB" id="A0ABD8B6S2"/>
<comment type="catalytic activity">
    <reaction evidence="1">
        <text>AMP + H2O = D-ribose 5-phosphate + adenine</text>
        <dbReference type="Rhea" id="RHEA:20129"/>
        <dbReference type="ChEBI" id="CHEBI:15377"/>
        <dbReference type="ChEBI" id="CHEBI:16708"/>
        <dbReference type="ChEBI" id="CHEBI:78346"/>
        <dbReference type="ChEBI" id="CHEBI:456215"/>
        <dbReference type="EC" id="3.2.2.4"/>
    </reaction>
</comment>
<dbReference type="InterPro" id="IPR052341">
    <property type="entry name" value="LOG_family_nucleotidases"/>
</dbReference>
<gene>
    <name evidence="3" type="ORF">LVJ77_09110</name>
</gene>
<keyword evidence="4" id="KW-1185">Reference proteome</keyword>
<dbReference type="SUPFAM" id="SSF102405">
    <property type="entry name" value="MCP/YpsA-like"/>
    <property type="match status" value="1"/>
</dbReference>
<evidence type="ECO:0000256" key="2">
    <source>
        <dbReference type="RuleBase" id="RU363015"/>
    </source>
</evidence>
<dbReference type="EC" id="3.2.2.n1" evidence="2"/>
<dbReference type="Pfam" id="PF03641">
    <property type="entry name" value="Lysine_decarbox"/>
    <property type="match status" value="1"/>
</dbReference>
<name>A0ABD8B6S2_9NEIS</name>
<dbReference type="GO" id="GO:0008714">
    <property type="term" value="F:AMP nucleosidase activity"/>
    <property type="evidence" value="ECO:0007669"/>
    <property type="project" value="UniProtKB-EC"/>
</dbReference>
<sequence>MFHDKLQDYRQILDECVRADEQLETVRPAVSIYGSARLPEHSPEYAQTERLARRFANAGLTVLSGGGPGLMAAANKGAYTGNGISVGLNIVLPREQIPNPYQNISLHFNHFASRKAMFVHYALAYVVVPGGFGTLDELFETLTLAQTGKIPPRPIILVGSNFWQGLADWLRQHVLGKGMIAPQDLDLFRICDDEDEIVAHVLAAATPAAL</sequence>
<accession>A0ABD8B6S2</accession>
<dbReference type="KEGG" id="ckh:LVJ77_09110"/>
<dbReference type="InterPro" id="IPR005269">
    <property type="entry name" value="LOG"/>
</dbReference>
<evidence type="ECO:0000313" key="4">
    <source>
        <dbReference type="Proteomes" id="UP000831534"/>
    </source>
</evidence>
<comment type="similarity">
    <text evidence="2">Belongs to the LOG family.</text>
</comment>
<keyword evidence="2" id="KW-0203">Cytokinin biosynthesis</keyword>